<dbReference type="RefSeq" id="WP_322448250.1">
    <property type="nucleotide sequence ID" value="NZ_JAXOFX010000018.1"/>
</dbReference>
<dbReference type="Pfam" id="PF02679">
    <property type="entry name" value="ComA"/>
    <property type="match status" value="1"/>
</dbReference>
<name>A0ABU5J3G1_9BACI</name>
<evidence type="ECO:0000313" key="3">
    <source>
        <dbReference type="Proteomes" id="UP001290455"/>
    </source>
</evidence>
<gene>
    <name evidence="2" type="ORF">SM124_19735</name>
</gene>
<keyword evidence="3" id="KW-1185">Reference proteome</keyword>
<dbReference type="Gene3D" id="3.20.20.70">
    <property type="entry name" value="Aldolase class I"/>
    <property type="match status" value="1"/>
</dbReference>
<evidence type="ECO:0000256" key="1">
    <source>
        <dbReference type="ARBA" id="ARBA00010424"/>
    </source>
</evidence>
<comment type="caution">
    <text evidence="2">The sequence shown here is derived from an EMBL/GenBank/DDBJ whole genome shotgun (WGS) entry which is preliminary data.</text>
</comment>
<dbReference type="InterPro" id="IPR013785">
    <property type="entry name" value="Aldolase_TIM"/>
</dbReference>
<proteinExistence type="inferred from homology"/>
<evidence type="ECO:0000313" key="2">
    <source>
        <dbReference type="EMBL" id="MDZ5473955.1"/>
    </source>
</evidence>
<sequence>MKVKLDLPIRNVKPRTSGITVLIDNGVPLQSFKDTILSNSELVDFVKFGWGTSLVTKTLEEKIACLKENAIDYFFGGTLFEKFLSQHKLTEYYDYCRFHDCKYIEISNGTYPLSNKEKAKYISEFSKEFYVLSEVGHKDSAASSQISSEQWLEYIQEDLEAGSTKVITEARESGTSGICASNGDIKGNIIDAILSSSLSVENIIFEAPTKQMQTYFISLVGPNANLANIPFSHPIPLETLRLGLRSDTFHLF</sequence>
<accession>A0ABU5J3G1</accession>
<dbReference type="InterPro" id="IPR036112">
    <property type="entry name" value="ComA_synth_sf"/>
</dbReference>
<organism evidence="2 3">
    <name type="scientific">Robertmurraya mangrovi</name>
    <dbReference type="NCBI Taxonomy" id="3098077"/>
    <lineage>
        <taxon>Bacteria</taxon>
        <taxon>Bacillati</taxon>
        <taxon>Bacillota</taxon>
        <taxon>Bacilli</taxon>
        <taxon>Bacillales</taxon>
        <taxon>Bacillaceae</taxon>
        <taxon>Robertmurraya</taxon>
    </lineage>
</organism>
<comment type="similarity">
    <text evidence="1">Belongs to the phosphosulfolactate synthase family.</text>
</comment>
<reference evidence="2 3" key="1">
    <citation type="submission" date="2023-11" db="EMBL/GenBank/DDBJ databases">
        <title>Bacillus jintuensis, isolated from a mudflat on the Beibu Gulf coast.</title>
        <authorList>
            <person name="Li M."/>
        </authorList>
    </citation>
    <scope>NUCLEOTIDE SEQUENCE [LARGE SCALE GENOMIC DNA]</scope>
    <source>
        <strain evidence="2 3">31A1R</strain>
    </source>
</reference>
<dbReference type="SUPFAM" id="SSF102110">
    <property type="entry name" value="(2r)-phospho-3-sulfolactate synthase ComA"/>
    <property type="match status" value="1"/>
</dbReference>
<dbReference type="InterPro" id="IPR003830">
    <property type="entry name" value="ComA_synth"/>
</dbReference>
<dbReference type="Proteomes" id="UP001290455">
    <property type="component" value="Unassembled WGS sequence"/>
</dbReference>
<protein>
    <submittedName>
        <fullName evidence="2">Phosphosulfolactate synthase</fullName>
    </submittedName>
</protein>
<dbReference type="EMBL" id="JAXOFX010000018">
    <property type="protein sequence ID" value="MDZ5473955.1"/>
    <property type="molecule type" value="Genomic_DNA"/>
</dbReference>